<feature type="region of interest" description="Disordered" evidence="4">
    <location>
        <begin position="143"/>
        <end position="169"/>
    </location>
</feature>
<dbReference type="HOGENOM" id="CLU_1499570_0_0_1"/>
<dbReference type="InterPro" id="IPR024990">
    <property type="entry name" value="Apc1"/>
</dbReference>
<accession>H2XPF8</accession>
<protein>
    <submittedName>
        <fullName evidence="5">Uncharacterized protein</fullName>
    </submittedName>
</protein>
<proteinExistence type="predicted"/>
<dbReference type="Ensembl" id="ENSCINT00000035262.1">
    <property type="protein sequence ID" value="ENSCINP00000031541.1"/>
    <property type="gene ID" value="ENSCING00000020042.1"/>
</dbReference>
<dbReference type="GeneTree" id="ENSGT00390000016757"/>
<evidence type="ECO:0000256" key="4">
    <source>
        <dbReference type="SAM" id="MobiDB-lite"/>
    </source>
</evidence>
<dbReference type="GO" id="GO:0005680">
    <property type="term" value="C:anaphase-promoting complex"/>
    <property type="evidence" value="ECO:0007669"/>
    <property type="project" value="InterPro"/>
</dbReference>
<reference evidence="5" key="2">
    <citation type="submission" date="2025-08" db="UniProtKB">
        <authorList>
            <consortium name="Ensembl"/>
        </authorList>
    </citation>
    <scope>IDENTIFICATION</scope>
</reference>
<evidence type="ECO:0000256" key="1">
    <source>
        <dbReference type="ARBA" id="ARBA00022618"/>
    </source>
</evidence>
<keyword evidence="1" id="KW-0132">Cell division</keyword>
<reference evidence="6" key="1">
    <citation type="journal article" date="2002" name="Science">
        <title>The draft genome of Ciona intestinalis: insights into chordate and vertebrate origins.</title>
        <authorList>
            <person name="Dehal P."/>
            <person name="Satou Y."/>
            <person name="Campbell R.K."/>
            <person name="Chapman J."/>
            <person name="Degnan B."/>
            <person name="De Tomaso A."/>
            <person name="Davidson B."/>
            <person name="Di Gregorio A."/>
            <person name="Gelpke M."/>
            <person name="Goodstein D.M."/>
            <person name="Harafuji N."/>
            <person name="Hastings K.E."/>
            <person name="Ho I."/>
            <person name="Hotta K."/>
            <person name="Huang W."/>
            <person name="Kawashima T."/>
            <person name="Lemaire P."/>
            <person name="Martinez D."/>
            <person name="Meinertzhagen I.A."/>
            <person name="Necula S."/>
            <person name="Nonaka M."/>
            <person name="Putnam N."/>
            <person name="Rash S."/>
            <person name="Saiga H."/>
            <person name="Satake M."/>
            <person name="Terry A."/>
            <person name="Yamada L."/>
            <person name="Wang H.G."/>
            <person name="Awazu S."/>
            <person name="Azumi K."/>
            <person name="Boore J."/>
            <person name="Branno M."/>
            <person name="Chin-Bow S."/>
            <person name="DeSantis R."/>
            <person name="Doyle S."/>
            <person name="Francino P."/>
            <person name="Keys D.N."/>
            <person name="Haga S."/>
            <person name="Hayashi H."/>
            <person name="Hino K."/>
            <person name="Imai K.S."/>
            <person name="Inaba K."/>
            <person name="Kano S."/>
            <person name="Kobayashi K."/>
            <person name="Kobayashi M."/>
            <person name="Lee B.I."/>
            <person name="Makabe K.W."/>
            <person name="Manohar C."/>
            <person name="Matassi G."/>
            <person name="Medina M."/>
            <person name="Mochizuki Y."/>
            <person name="Mount S."/>
            <person name="Morishita T."/>
            <person name="Miura S."/>
            <person name="Nakayama A."/>
            <person name="Nishizaka S."/>
            <person name="Nomoto H."/>
            <person name="Ohta F."/>
            <person name="Oishi K."/>
            <person name="Rigoutsos I."/>
            <person name="Sano M."/>
            <person name="Sasaki A."/>
            <person name="Sasakura Y."/>
            <person name="Shoguchi E."/>
            <person name="Shin-i T."/>
            <person name="Spagnuolo A."/>
            <person name="Stainier D."/>
            <person name="Suzuki M.M."/>
            <person name="Tassy O."/>
            <person name="Takatori N."/>
            <person name="Tokuoka M."/>
            <person name="Yagi K."/>
            <person name="Yoshizaki F."/>
            <person name="Wada S."/>
            <person name="Zhang C."/>
            <person name="Hyatt P.D."/>
            <person name="Larimer F."/>
            <person name="Detter C."/>
            <person name="Doggett N."/>
            <person name="Glavina T."/>
            <person name="Hawkins T."/>
            <person name="Richardson P."/>
            <person name="Lucas S."/>
            <person name="Kohara Y."/>
            <person name="Levine M."/>
            <person name="Satoh N."/>
            <person name="Rokhsar D.S."/>
        </authorList>
    </citation>
    <scope>NUCLEOTIDE SEQUENCE [LARGE SCALE GENOMIC DNA]</scope>
</reference>
<reference evidence="5" key="3">
    <citation type="submission" date="2025-09" db="UniProtKB">
        <authorList>
            <consortium name="Ensembl"/>
        </authorList>
    </citation>
    <scope>IDENTIFICATION</scope>
</reference>
<dbReference type="STRING" id="7719.ENSCINP00000031541"/>
<sequence>MTPATVVFTPLVKTNFNVSQSGDCTNSGKNILKVPEKSPEERVLSYMISMGIDSDELMSWPSGVSLPIQTILKKSSENPDLSLPSAAFQLLGRADLVSQLQPEAGNWKTAKLCPSTDPMRYTWTDAASSDENDEIYDLLREEKEEEELKEERSGPDSSDDNVTRLLFPSDHRMADAHHLL</sequence>
<name>H2XPF8_CIOIN</name>
<evidence type="ECO:0000313" key="5">
    <source>
        <dbReference type="Ensembl" id="ENSCINP00000031541.1"/>
    </source>
</evidence>
<dbReference type="InParanoid" id="H2XPF8"/>
<organism evidence="5 6">
    <name type="scientific">Ciona intestinalis</name>
    <name type="common">Transparent sea squirt</name>
    <name type="synonym">Ascidia intestinalis</name>
    <dbReference type="NCBI Taxonomy" id="7719"/>
    <lineage>
        <taxon>Eukaryota</taxon>
        <taxon>Metazoa</taxon>
        <taxon>Chordata</taxon>
        <taxon>Tunicata</taxon>
        <taxon>Ascidiacea</taxon>
        <taxon>Phlebobranchia</taxon>
        <taxon>Cionidae</taxon>
        <taxon>Ciona</taxon>
    </lineage>
</organism>
<evidence type="ECO:0000313" key="6">
    <source>
        <dbReference type="Proteomes" id="UP000008144"/>
    </source>
</evidence>
<dbReference type="PANTHER" id="PTHR12827">
    <property type="entry name" value="MEIOTIC CHECKPOINT REGULATOR TSG24 FAMILY MEMBER"/>
    <property type="match status" value="1"/>
</dbReference>
<keyword evidence="6" id="KW-1185">Reference proteome</keyword>
<dbReference type="Proteomes" id="UP000008144">
    <property type="component" value="Unassembled WGS sequence"/>
</dbReference>
<dbReference type="PANTHER" id="PTHR12827:SF3">
    <property type="entry name" value="ANAPHASE-PROMOTING COMPLEX SUBUNIT 1"/>
    <property type="match status" value="1"/>
</dbReference>
<dbReference type="AlphaFoldDB" id="H2XPF8"/>
<keyword evidence="2" id="KW-0498">Mitosis</keyword>
<dbReference type="GO" id="GO:0051301">
    <property type="term" value="P:cell division"/>
    <property type="evidence" value="ECO:0007669"/>
    <property type="project" value="UniProtKB-KW"/>
</dbReference>
<evidence type="ECO:0000256" key="2">
    <source>
        <dbReference type="ARBA" id="ARBA00022776"/>
    </source>
</evidence>
<keyword evidence="3" id="KW-0131">Cell cycle</keyword>
<evidence type="ECO:0000256" key="3">
    <source>
        <dbReference type="ARBA" id="ARBA00023306"/>
    </source>
</evidence>